<comment type="caution">
    <text evidence="3">The sequence shown here is derived from an EMBL/GenBank/DDBJ whole genome shotgun (WGS) entry which is preliminary data.</text>
</comment>
<dbReference type="GO" id="GO:0071333">
    <property type="term" value="P:cellular response to glucose stimulus"/>
    <property type="evidence" value="ECO:0007669"/>
    <property type="project" value="TreeGrafter"/>
</dbReference>
<dbReference type="GO" id="GO:0005829">
    <property type="term" value="C:cytosol"/>
    <property type="evidence" value="ECO:0007669"/>
    <property type="project" value="TreeGrafter"/>
</dbReference>
<name>A0AA88IUP1_ARTSF</name>
<keyword evidence="4" id="KW-1185">Reference proteome</keyword>
<dbReference type="GO" id="GO:0042594">
    <property type="term" value="P:response to starvation"/>
    <property type="evidence" value="ECO:0007669"/>
    <property type="project" value="TreeGrafter"/>
</dbReference>
<sequence length="135" mass="15028">METNTSAMKTCEKNTIFTNVVKTSDGGVFWEGMEKEVSPDVSITSWLENHEKFVLYLSLGVAFGVVLFLGLLIGRFWYKRKLSEEGKKSESSQNQNTLSTDLSLHGFNDDLLDVDNDIDLTLVPPPSSPDLSSFS</sequence>
<dbReference type="GO" id="GO:0046327">
    <property type="term" value="P:glycerol biosynthetic process from pyruvate"/>
    <property type="evidence" value="ECO:0007669"/>
    <property type="project" value="TreeGrafter"/>
</dbReference>
<dbReference type="AlphaFoldDB" id="A0AA88IUP1"/>
<organism evidence="3 4">
    <name type="scientific">Artemia franciscana</name>
    <name type="common">Brine shrimp</name>
    <name type="synonym">Artemia sanfranciscana</name>
    <dbReference type="NCBI Taxonomy" id="6661"/>
    <lineage>
        <taxon>Eukaryota</taxon>
        <taxon>Metazoa</taxon>
        <taxon>Ecdysozoa</taxon>
        <taxon>Arthropoda</taxon>
        <taxon>Crustacea</taxon>
        <taxon>Branchiopoda</taxon>
        <taxon>Anostraca</taxon>
        <taxon>Artemiidae</taxon>
        <taxon>Artemia</taxon>
    </lineage>
</organism>
<dbReference type="Proteomes" id="UP001187531">
    <property type="component" value="Unassembled WGS sequence"/>
</dbReference>
<dbReference type="GO" id="GO:0004613">
    <property type="term" value="F:phosphoenolpyruvate carboxykinase (GTP) activity"/>
    <property type="evidence" value="ECO:0007669"/>
    <property type="project" value="TreeGrafter"/>
</dbReference>
<evidence type="ECO:0000256" key="1">
    <source>
        <dbReference type="SAM" id="Phobius"/>
    </source>
</evidence>
<dbReference type="InterPro" id="IPR008209">
    <property type="entry name" value="PEP_carboxykinase_GTP"/>
</dbReference>
<dbReference type="SUPFAM" id="SSF53795">
    <property type="entry name" value="PEP carboxykinase-like"/>
    <property type="match status" value="1"/>
</dbReference>
<feature type="domain" description="Phosphoenolpyruvate carboxykinase C-terminal P-loop" evidence="2">
    <location>
        <begin position="1"/>
        <end position="49"/>
    </location>
</feature>
<dbReference type="Pfam" id="PF00821">
    <property type="entry name" value="PEPCK_GTP"/>
    <property type="match status" value="1"/>
</dbReference>
<keyword evidence="1" id="KW-0472">Membrane</keyword>
<proteinExistence type="predicted"/>
<accession>A0AA88IUP1</accession>
<gene>
    <name evidence="3" type="ORF">QYM36_008257</name>
</gene>
<dbReference type="InterPro" id="IPR035077">
    <property type="entry name" value="PEP_carboxykinase_GTP_C"/>
</dbReference>
<dbReference type="EMBL" id="JAVRJZ010000001">
    <property type="protein sequence ID" value="KAK2727702.1"/>
    <property type="molecule type" value="Genomic_DNA"/>
</dbReference>
<protein>
    <recommendedName>
        <fullName evidence="2">Phosphoenolpyruvate carboxykinase C-terminal P-loop domain-containing protein</fullName>
    </recommendedName>
</protein>
<dbReference type="GO" id="GO:0005525">
    <property type="term" value="F:GTP binding"/>
    <property type="evidence" value="ECO:0007669"/>
    <property type="project" value="InterPro"/>
</dbReference>
<dbReference type="Gene3D" id="2.170.8.10">
    <property type="entry name" value="Phosphoenolpyruvate Carboxykinase, domain 2"/>
    <property type="match status" value="1"/>
</dbReference>
<dbReference type="GO" id="GO:0006094">
    <property type="term" value="P:gluconeogenesis"/>
    <property type="evidence" value="ECO:0007669"/>
    <property type="project" value="InterPro"/>
</dbReference>
<keyword evidence="1" id="KW-0812">Transmembrane</keyword>
<dbReference type="GO" id="GO:0019543">
    <property type="term" value="P:propionate catabolic process"/>
    <property type="evidence" value="ECO:0007669"/>
    <property type="project" value="TreeGrafter"/>
</dbReference>
<dbReference type="GO" id="GO:0030145">
    <property type="term" value="F:manganese ion binding"/>
    <property type="evidence" value="ECO:0007669"/>
    <property type="project" value="TreeGrafter"/>
</dbReference>
<dbReference type="PANTHER" id="PTHR11561">
    <property type="entry name" value="PHOSPHOENOLPYRUVATE CARBOXYKINASE"/>
    <property type="match status" value="1"/>
</dbReference>
<evidence type="ECO:0000313" key="4">
    <source>
        <dbReference type="Proteomes" id="UP001187531"/>
    </source>
</evidence>
<dbReference type="GO" id="GO:0033993">
    <property type="term" value="P:response to lipid"/>
    <property type="evidence" value="ECO:0007669"/>
    <property type="project" value="TreeGrafter"/>
</dbReference>
<feature type="transmembrane region" description="Helical" evidence="1">
    <location>
        <begin position="53"/>
        <end position="78"/>
    </location>
</feature>
<dbReference type="PANTHER" id="PTHR11561:SF0">
    <property type="entry name" value="PHOSPHOENOLPYRUVATE CARBOXYKINASE [GTP]-RELATED"/>
    <property type="match status" value="1"/>
</dbReference>
<evidence type="ECO:0000313" key="3">
    <source>
        <dbReference type="EMBL" id="KAK2727702.1"/>
    </source>
</evidence>
<reference evidence="3" key="1">
    <citation type="submission" date="2023-07" db="EMBL/GenBank/DDBJ databases">
        <title>Chromosome-level genome assembly of Artemia franciscana.</title>
        <authorList>
            <person name="Jo E."/>
        </authorList>
    </citation>
    <scope>NUCLEOTIDE SEQUENCE</scope>
    <source>
        <tissue evidence="3">Whole body</tissue>
    </source>
</reference>
<keyword evidence="1" id="KW-1133">Transmembrane helix</keyword>
<dbReference type="GO" id="GO:0006107">
    <property type="term" value="P:oxaloacetate metabolic process"/>
    <property type="evidence" value="ECO:0007669"/>
    <property type="project" value="TreeGrafter"/>
</dbReference>
<evidence type="ECO:0000259" key="2">
    <source>
        <dbReference type="Pfam" id="PF00821"/>
    </source>
</evidence>